<keyword evidence="2" id="KW-1185">Reference proteome</keyword>
<reference evidence="2" key="1">
    <citation type="submission" date="2018-12" db="EMBL/GenBank/DDBJ databases">
        <title>Genome sequence of Peanibacillus sp.</title>
        <authorList>
            <person name="Subramani G."/>
            <person name="Srinivasan S."/>
            <person name="Kim M.K."/>
        </authorList>
    </citation>
    <scope>NUCLEOTIDE SEQUENCE [LARGE SCALE GENOMIC DNA]</scope>
    <source>
        <strain evidence="2">18JY67-1</strain>
    </source>
</reference>
<evidence type="ECO:0000313" key="2">
    <source>
        <dbReference type="Proteomes" id="UP000272528"/>
    </source>
</evidence>
<keyword evidence="1" id="KW-0808">Transferase</keyword>
<organism evidence="1 2">
    <name type="scientific">Paenibacillus albus</name>
    <dbReference type="NCBI Taxonomy" id="2495582"/>
    <lineage>
        <taxon>Bacteria</taxon>
        <taxon>Bacillati</taxon>
        <taxon>Bacillota</taxon>
        <taxon>Bacilli</taxon>
        <taxon>Bacillales</taxon>
        <taxon>Paenibacillaceae</taxon>
        <taxon>Paenibacillus</taxon>
    </lineage>
</organism>
<dbReference type="AlphaFoldDB" id="A0A3S9A1Y2"/>
<dbReference type="OrthoDB" id="193997at2"/>
<dbReference type="InterPro" id="IPR027417">
    <property type="entry name" value="P-loop_NTPase"/>
</dbReference>
<keyword evidence="1" id="KW-0418">Kinase</keyword>
<proteinExistence type="predicted"/>
<dbReference type="KEGG" id="palb:EJC50_09040"/>
<dbReference type="Proteomes" id="UP000272528">
    <property type="component" value="Chromosome"/>
</dbReference>
<name>A0A3S9A1Y2_9BACL</name>
<accession>A0A3S9A1Y2</accession>
<dbReference type="EMBL" id="CP034437">
    <property type="protein sequence ID" value="AZN39770.1"/>
    <property type="molecule type" value="Genomic_DNA"/>
</dbReference>
<dbReference type="GO" id="GO:0016301">
    <property type="term" value="F:kinase activity"/>
    <property type="evidence" value="ECO:0007669"/>
    <property type="project" value="UniProtKB-KW"/>
</dbReference>
<gene>
    <name evidence="1" type="ORF">EJC50_09040</name>
</gene>
<protein>
    <submittedName>
        <fullName evidence="1">Shikimate kinase</fullName>
    </submittedName>
</protein>
<sequence length="185" mass="21788">MKLVLLFGPMAVGKMTVGQELEKLTELKLFHNHMTIELLCPYFGFTPEMWDLTYQFRMQIFESYAKGDGYGMIFTFAWAFDVQEEWQYVKQIGDIFEKNGGEVYWVELEASLDARIERNRSENRLAHKPSKRDVGQSEARMLAAVEQHRLNSMEGEIVHDRYLRINNTELTPEEVANRIKAHFEW</sequence>
<evidence type="ECO:0000313" key="1">
    <source>
        <dbReference type="EMBL" id="AZN39770.1"/>
    </source>
</evidence>
<dbReference type="RefSeq" id="WP_126014678.1">
    <property type="nucleotide sequence ID" value="NZ_CP034437.1"/>
</dbReference>
<dbReference type="SUPFAM" id="SSF52540">
    <property type="entry name" value="P-loop containing nucleoside triphosphate hydrolases"/>
    <property type="match status" value="1"/>
</dbReference>
<dbReference type="Gene3D" id="3.40.50.300">
    <property type="entry name" value="P-loop containing nucleotide triphosphate hydrolases"/>
    <property type="match status" value="1"/>
</dbReference>